<dbReference type="InterPro" id="IPR001606">
    <property type="entry name" value="ARID_dom"/>
</dbReference>
<dbReference type="PROSITE" id="PS51011">
    <property type="entry name" value="ARID"/>
    <property type="match status" value="1"/>
</dbReference>
<evidence type="ECO:0000259" key="1">
    <source>
        <dbReference type="PROSITE" id="PS51011"/>
    </source>
</evidence>
<dbReference type="GO" id="GO:0016514">
    <property type="term" value="C:SWI/SNF complex"/>
    <property type="evidence" value="ECO:0007669"/>
    <property type="project" value="InterPro"/>
</dbReference>
<dbReference type="GO" id="GO:0006357">
    <property type="term" value="P:regulation of transcription by RNA polymerase II"/>
    <property type="evidence" value="ECO:0007669"/>
    <property type="project" value="TreeGrafter"/>
</dbReference>
<dbReference type="GO" id="GO:0045893">
    <property type="term" value="P:positive regulation of DNA-templated transcription"/>
    <property type="evidence" value="ECO:0007669"/>
    <property type="project" value="TreeGrafter"/>
</dbReference>
<dbReference type="GO" id="GO:0005654">
    <property type="term" value="C:nucleoplasm"/>
    <property type="evidence" value="ECO:0007669"/>
    <property type="project" value="TreeGrafter"/>
</dbReference>
<dbReference type="SMART" id="SM01014">
    <property type="entry name" value="ARID"/>
    <property type="match status" value="1"/>
</dbReference>
<proteinExistence type="predicted"/>
<accession>A0A5B7DFV8</accession>
<dbReference type="Pfam" id="PF01388">
    <property type="entry name" value="ARID"/>
    <property type="match status" value="1"/>
</dbReference>
<dbReference type="PANTHER" id="PTHR12656:SF5">
    <property type="entry name" value="TRITHORAX GROUP PROTEIN OSA"/>
    <property type="match status" value="1"/>
</dbReference>
<dbReference type="PANTHER" id="PTHR12656">
    <property type="entry name" value="BRG-1 ASSOCIATED FACTOR 250 BAF250"/>
    <property type="match status" value="1"/>
</dbReference>
<comment type="caution">
    <text evidence="2">The sequence shown here is derived from an EMBL/GenBank/DDBJ whole genome shotgun (WGS) entry which is preliminary data.</text>
</comment>
<dbReference type="OrthoDB" id="8709537at2759"/>
<evidence type="ECO:0000313" key="3">
    <source>
        <dbReference type="Proteomes" id="UP000324222"/>
    </source>
</evidence>
<dbReference type="GO" id="GO:0031491">
    <property type="term" value="F:nucleosome binding"/>
    <property type="evidence" value="ECO:0007669"/>
    <property type="project" value="TreeGrafter"/>
</dbReference>
<dbReference type="EMBL" id="VSRR010000823">
    <property type="protein sequence ID" value="MPC19986.1"/>
    <property type="molecule type" value="Genomic_DNA"/>
</dbReference>
<evidence type="ECO:0000313" key="2">
    <source>
        <dbReference type="EMBL" id="MPC19986.1"/>
    </source>
</evidence>
<feature type="domain" description="ARID" evidence="1">
    <location>
        <begin position="21"/>
        <end position="112"/>
    </location>
</feature>
<keyword evidence="3" id="KW-1185">Reference proteome</keyword>
<dbReference type="Gene3D" id="1.10.150.60">
    <property type="entry name" value="ARID DNA-binding domain"/>
    <property type="match status" value="1"/>
</dbReference>
<dbReference type="GO" id="GO:0006338">
    <property type="term" value="P:chromatin remodeling"/>
    <property type="evidence" value="ECO:0007669"/>
    <property type="project" value="InterPro"/>
</dbReference>
<dbReference type="GO" id="GO:0035060">
    <property type="term" value="C:brahma complex"/>
    <property type="evidence" value="ECO:0007669"/>
    <property type="project" value="InterPro"/>
</dbReference>
<name>A0A5B7DFV8_PORTR</name>
<sequence>MGLSTPQPGENLARLYEMSDSPERRAWLDKLLAFMDDNKTPITACPTISKNPLDLYALYLHVRERGGFVEVTKNKQWKDVAAVMGIGASSSGSYTLRKHYMKHILAYECKFDRGGVDPQPIINQIETAAKKKTTKTISVPSPGPVGNGEMVNLSNPFDDPCPYSYRSPLARAPGKGWEGGGHTCAPHLRLCAHVVPSLPTRSSCPGHFSPHAPQDAPSIPLVGRCHACCALIKLCLNSAYVNCGLLSRRVTSPKAFLHFVLPCSDNHHIHLGENVFSD</sequence>
<organism evidence="2 3">
    <name type="scientific">Portunus trituberculatus</name>
    <name type="common">Swimming crab</name>
    <name type="synonym">Neptunus trituberculatus</name>
    <dbReference type="NCBI Taxonomy" id="210409"/>
    <lineage>
        <taxon>Eukaryota</taxon>
        <taxon>Metazoa</taxon>
        <taxon>Ecdysozoa</taxon>
        <taxon>Arthropoda</taxon>
        <taxon>Crustacea</taxon>
        <taxon>Multicrustacea</taxon>
        <taxon>Malacostraca</taxon>
        <taxon>Eumalacostraca</taxon>
        <taxon>Eucarida</taxon>
        <taxon>Decapoda</taxon>
        <taxon>Pleocyemata</taxon>
        <taxon>Brachyura</taxon>
        <taxon>Eubrachyura</taxon>
        <taxon>Portunoidea</taxon>
        <taxon>Portunidae</taxon>
        <taxon>Portuninae</taxon>
        <taxon>Portunus</taxon>
    </lineage>
</organism>
<reference evidence="2 3" key="1">
    <citation type="submission" date="2019-05" db="EMBL/GenBank/DDBJ databases">
        <title>Another draft genome of Portunus trituberculatus and its Hox gene families provides insights of decapod evolution.</title>
        <authorList>
            <person name="Jeong J.-H."/>
            <person name="Song I."/>
            <person name="Kim S."/>
            <person name="Choi T."/>
            <person name="Kim D."/>
            <person name="Ryu S."/>
            <person name="Kim W."/>
        </authorList>
    </citation>
    <scope>NUCLEOTIDE SEQUENCE [LARGE SCALE GENOMIC DNA]</scope>
    <source>
        <tissue evidence="2">Muscle</tissue>
    </source>
</reference>
<dbReference type="InterPro" id="IPR021906">
    <property type="entry name" value="BAF250/Osa"/>
</dbReference>
<dbReference type="InterPro" id="IPR036431">
    <property type="entry name" value="ARID_dom_sf"/>
</dbReference>
<dbReference type="CDD" id="cd16865">
    <property type="entry name" value="ARID_ARID1A-like"/>
    <property type="match status" value="1"/>
</dbReference>
<dbReference type="GO" id="GO:0071565">
    <property type="term" value="C:nBAF complex"/>
    <property type="evidence" value="ECO:0007669"/>
    <property type="project" value="TreeGrafter"/>
</dbReference>
<gene>
    <name evidence="2" type="primary">osa_1</name>
    <name evidence="2" type="ORF">E2C01_012916</name>
</gene>
<dbReference type="SUPFAM" id="SSF46774">
    <property type="entry name" value="ARID-like"/>
    <property type="match status" value="1"/>
</dbReference>
<dbReference type="GO" id="GO:0003677">
    <property type="term" value="F:DNA binding"/>
    <property type="evidence" value="ECO:0007669"/>
    <property type="project" value="InterPro"/>
</dbReference>
<dbReference type="Proteomes" id="UP000324222">
    <property type="component" value="Unassembled WGS sequence"/>
</dbReference>
<dbReference type="AlphaFoldDB" id="A0A5B7DFV8"/>
<protein>
    <submittedName>
        <fullName evidence="2">Trithorax group protein osa</fullName>
    </submittedName>
</protein>
<dbReference type="SMART" id="SM00501">
    <property type="entry name" value="BRIGHT"/>
    <property type="match status" value="1"/>
</dbReference>